<dbReference type="EC" id="3.4.19.13" evidence="5"/>
<keyword evidence="3" id="KW-0865">Zymogen</keyword>
<keyword evidence="4" id="KW-0012">Acyltransferase</keyword>
<dbReference type="InterPro" id="IPR000101">
    <property type="entry name" value="GGT_peptidase"/>
</dbReference>
<dbReference type="InterPro" id="IPR043137">
    <property type="entry name" value="GGT_ssub_C"/>
</dbReference>
<evidence type="ECO:0000256" key="4">
    <source>
        <dbReference type="ARBA" id="ARBA00023315"/>
    </source>
</evidence>
<dbReference type="AlphaFoldDB" id="A0A644TN67"/>
<organism evidence="5">
    <name type="scientific">bioreactor metagenome</name>
    <dbReference type="NCBI Taxonomy" id="1076179"/>
    <lineage>
        <taxon>unclassified sequences</taxon>
        <taxon>metagenomes</taxon>
        <taxon>ecological metagenomes</taxon>
    </lineage>
</organism>
<protein>
    <submittedName>
        <fullName evidence="5">Glutathione hydrolase proenzyme</fullName>
        <ecNumber evidence="5">3.4.19.13</ecNumber>
    </submittedName>
</protein>
<evidence type="ECO:0000313" key="5">
    <source>
        <dbReference type="EMBL" id="MPL67782.1"/>
    </source>
</evidence>
<dbReference type="GO" id="GO:0036374">
    <property type="term" value="F:glutathione hydrolase activity"/>
    <property type="evidence" value="ECO:0007669"/>
    <property type="project" value="UniProtKB-EC"/>
</dbReference>
<accession>A0A644TN67</accession>
<proteinExistence type="predicted"/>
<reference evidence="5" key="1">
    <citation type="submission" date="2019-08" db="EMBL/GenBank/DDBJ databases">
        <authorList>
            <person name="Kucharzyk K."/>
            <person name="Murdoch R.W."/>
            <person name="Higgins S."/>
            <person name="Loffler F."/>
        </authorList>
    </citation>
    <scope>NUCLEOTIDE SEQUENCE</scope>
</reference>
<dbReference type="GO" id="GO:0016746">
    <property type="term" value="F:acyltransferase activity"/>
    <property type="evidence" value="ECO:0007669"/>
    <property type="project" value="UniProtKB-KW"/>
</dbReference>
<evidence type="ECO:0000256" key="1">
    <source>
        <dbReference type="ARBA" id="ARBA00022679"/>
    </source>
</evidence>
<dbReference type="SUPFAM" id="SSF56235">
    <property type="entry name" value="N-terminal nucleophile aminohydrolases (Ntn hydrolases)"/>
    <property type="match status" value="1"/>
</dbReference>
<sequence>MKRISRFMPVALIALLLLGGFQTVFAQKAPTVIPEVVSAQGMVASAHPLASQVGLDILKAGGNAVDAVVATAFANGVVEPNANGIGGEGYIVIYLKGENKATSIDYRSRASFNPPKEGEKWPSYGHRGVAVPGTVAGLALALEKYGTMSLAQVIEPAVKLAEEGFVVSETLAGVISDNFKKATENPYLMSIIAPTGLPLEAGDTYKNPDLAKTLRLIAKEGKDAFYKGEIAKAIAADMKAHNGLIDENDLAQYKAIEREPAKGLYRGYDIVSAPAPVGGFLLIQSLNMLENYNLKFLGFDSAMKLHLFSEVLARAFDDYYDVLGDPDYVDVPMQALTSQGYADAKAKSIKLDAMTTKYEKVNPNSEHWSTTHMSVVDKDGNVVALTQTLSSFFGAAVAVPGTGIILNNEMGNFNNKKGSSAYAPGKRMNTTIAPTLIMKDGQSFATLGTPGAMRIIPTLTQIVTNLIDYGMGIQEAIEAPRMYCTYLQGPGKTTIELEGALFPKKTLDDLALLGYKVKSYDKRDLYFGGVQGIIIKDGQLHGGADPRRDGAVFGY</sequence>
<dbReference type="Gene3D" id="1.10.246.130">
    <property type="match status" value="1"/>
</dbReference>
<keyword evidence="1" id="KW-0808">Transferase</keyword>
<dbReference type="InterPro" id="IPR043138">
    <property type="entry name" value="GGT_lsub"/>
</dbReference>
<dbReference type="PANTHER" id="PTHR43199:SF1">
    <property type="entry name" value="GLUTATHIONE HYDROLASE PROENZYME"/>
    <property type="match status" value="1"/>
</dbReference>
<dbReference type="InterPro" id="IPR051792">
    <property type="entry name" value="GGT_bact"/>
</dbReference>
<gene>
    <name evidence="5" type="primary">ggt_3</name>
    <name evidence="5" type="ORF">SDC9_13485</name>
</gene>
<evidence type="ECO:0000256" key="3">
    <source>
        <dbReference type="ARBA" id="ARBA00023145"/>
    </source>
</evidence>
<dbReference type="Gene3D" id="3.60.20.40">
    <property type="match status" value="1"/>
</dbReference>
<dbReference type="InterPro" id="IPR029055">
    <property type="entry name" value="Ntn_hydrolases_N"/>
</dbReference>
<dbReference type="Pfam" id="PF01019">
    <property type="entry name" value="G_glu_transpept"/>
    <property type="match status" value="1"/>
</dbReference>
<evidence type="ECO:0000256" key="2">
    <source>
        <dbReference type="ARBA" id="ARBA00022801"/>
    </source>
</evidence>
<dbReference type="EMBL" id="VSSQ01000038">
    <property type="protein sequence ID" value="MPL67782.1"/>
    <property type="molecule type" value="Genomic_DNA"/>
</dbReference>
<dbReference type="GO" id="GO:0006751">
    <property type="term" value="P:glutathione catabolic process"/>
    <property type="evidence" value="ECO:0007669"/>
    <property type="project" value="InterPro"/>
</dbReference>
<dbReference type="NCBIfam" id="TIGR00066">
    <property type="entry name" value="g_glut_trans"/>
    <property type="match status" value="1"/>
</dbReference>
<keyword evidence="2 5" id="KW-0378">Hydrolase</keyword>
<dbReference type="PRINTS" id="PR01210">
    <property type="entry name" value="GGTRANSPTASE"/>
</dbReference>
<comment type="caution">
    <text evidence="5">The sequence shown here is derived from an EMBL/GenBank/DDBJ whole genome shotgun (WGS) entry which is preliminary data.</text>
</comment>
<name>A0A644TN67_9ZZZZ</name>
<dbReference type="PANTHER" id="PTHR43199">
    <property type="entry name" value="GLUTATHIONE HYDROLASE"/>
    <property type="match status" value="1"/>
</dbReference>